<evidence type="ECO:0000256" key="2">
    <source>
        <dbReference type="ARBA" id="ARBA00006971"/>
    </source>
</evidence>
<evidence type="ECO:0000256" key="4">
    <source>
        <dbReference type="ARBA" id="ARBA00022989"/>
    </source>
</evidence>
<dbReference type="PANTHER" id="PTHR42911:SF2">
    <property type="entry name" value="PROHIBITIN FAMILY PROTEIN"/>
    <property type="match status" value="1"/>
</dbReference>
<dbReference type="InterPro" id="IPR010201">
    <property type="entry name" value="HflK"/>
</dbReference>
<name>A0A0P9DG76_9CHLR</name>
<comment type="subunit">
    <text evidence="6">HflC and HflK may interact to form a multimeric complex.</text>
</comment>
<dbReference type="PANTHER" id="PTHR42911">
    <property type="entry name" value="MODULATOR OF FTSH PROTEASE HFLC"/>
    <property type="match status" value="1"/>
</dbReference>
<comment type="function">
    <text evidence="6">HflC and HflK could encode or regulate a protease.</text>
</comment>
<dbReference type="NCBIfam" id="TIGR01933">
    <property type="entry name" value="hflK"/>
    <property type="match status" value="1"/>
</dbReference>
<reference evidence="8 9" key="1">
    <citation type="submission" date="2015-09" db="EMBL/GenBank/DDBJ databases">
        <title>Draft genome sequence of Kouleothrix aurantiaca JCM 19913.</title>
        <authorList>
            <person name="Hemp J."/>
        </authorList>
    </citation>
    <scope>NUCLEOTIDE SEQUENCE [LARGE SCALE GENOMIC DNA]</scope>
    <source>
        <strain evidence="8 9">COM-B</strain>
    </source>
</reference>
<dbReference type="PATRIC" id="fig|186479.3.peg.8134"/>
<proteinExistence type="inferred from homology"/>
<dbReference type="InterPro" id="IPR001107">
    <property type="entry name" value="Band_7"/>
</dbReference>
<sequence>MNRKERTIFVTLLINALLIGFKFWLAARSGSLSLRASAVHSIADAAIGVFVLLGLLFARWNAARGRARAGVDQAENWVAIGVALAIFYVGFDIVREVLLGAPPDLRNLGPVTLAALMTIPVAFLLARYLQYVGRQTSSPALIASGYHAQMDIYTSIVAVAGLAGAAIGMPSLDRAAAAVVVVFVLFAGYEIVSSAWRAITHRAALDIEGEGGAHVHSTGAPQITRRFMLAAAAILLILYLLSGVYIVRPGEAAVVRRFGTVTAGNTGPGLHYRWPWPVDRVDIVAVDAVRRVETPASLMLSGDENLISVRLSLHYIVSDPAAFLLRARDPEALAREAGDAAMRQVVAQETVDALLTVDKAVVQQRAAALAQESLDGYNAGMRVASVQLLESSPPSEIADAFRDVASAREDRNTFINEAQAYRNEVLPTARGDAAKTTQAAAAYRAEKIAQASGEATQFASRQGAYAKAPDVTRVRLYLEAVEKVLPGARKFLIDSAIPMQTTDLWIPGTDGAQPFPPQP</sequence>
<feature type="transmembrane region" description="Helical" evidence="6">
    <location>
        <begin position="150"/>
        <end position="169"/>
    </location>
</feature>
<dbReference type="InterPro" id="IPR058533">
    <property type="entry name" value="Cation_efflux_TM"/>
</dbReference>
<comment type="similarity">
    <text evidence="2 6">Belongs to the band 7/mec-2 family. HflK subfamily.</text>
</comment>
<accession>A0A0P9DG76</accession>
<feature type="transmembrane region" description="Helical" evidence="6">
    <location>
        <begin position="74"/>
        <end position="91"/>
    </location>
</feature>
<gene>
    <name evidence="8" type="ORF">SE17_03110</name>
</gene>
<dbReference type="SUPFAM" id="SSF117892">
    <property type="entry name" value="Band 7/SPFH domain"/>
    <property type="match status" value="1"/>
</dbReference>
<feature type="transmembrane region" description="Helical" evidence="6">
    <location>
        <begin position="39"/>
        <end position="62"/>
    </location>
</feature>
<evidence type="ECO:0000259" key="7">
    <source>
        <dbReference type="SMART" id="SM00244"/>
    </source>
</evidence>
<keyword evidence="4 6" id="KW-1133">Transmembrane helix</keyword>
<feature type="transmembrane region" description="Helical" evidence="6">
    <location>
        <begin position="175"/>
        <end position="192"/>
    </location>
</feature>
<keyword evidence="3 6" id="KW-0812">Transmembrane</keyword>
<dbReference type="Pfam" id="PF01545">
    <property type="entry name" value="Cation_efflux"/>
    <property type="match status" value="1"/>
</dbReference>
<organism evidence="8 9">
    <name type="scientific">Kouleothrix aurantiaca</name>
    <dbReference type="NCBI Taxonomy" id="186479"/>
    <lineage>
        <taxon>Bacteria</taxon>
        <taxon>Bacillati</taxon>
        <taxon>Chloroflexota</taxon>
        <taxon>Chloroflexia</taxon>
        <taxon>Chloroflexales</taxon>
        <taxon>Roseiflexineae</taxon>
        <taxon>Roseiflexaceae</taxon>
        <taxon>Kouleothrix</taxon>
    </lineage>
</organism>
<keyword evidence="9" id="KW-1185">Reference proteome</keyword>
<feature type="transmembrane region" description="Helical" evidence="6">
    <location>
        <begin position="227"/>
        <end position="247"/>
    </location>
</feature>
<keyword evidence="5 6" id="KW-0472">Membrane</keyword>
<dbReference type="InterPro" id="IPR036013">
    <property type="entry name" value="Band_7/SPFH_dom_sf"/>
</dbReference>
<dbReference type="InterPro" id="IPR027469">
    <property type="entry name" value="Cation_efflux_TMD_sf"/>
</dbReference>
<evidence type="ECO:0000313" key="9">
    <source>
        <dbReference type="Proteomes" id="UP000050509"/>
    </source>
</evidence>
<protein>
    <recommendedName>
        <fullName evidence="6">Protein HflK</fullName>
    </recommendedName>
</protein>
<evidence type="ECO:0000256" key="1">
    <source>
        <dbReference type="ARBA" id="ARBA00004141"/>
    </source>
</evidence>
<feature type="transmembrane region" description="Helical" evidence="6">
    <location>
        <begin position="111"/>
        <end position="129"/>
    </location>
</feature>
<comment type="caution">
    <text evidence="8">The sequence shown here is derived from an EMBL/GenBank/DDBJ whole genome shotgun (WGS) entry which is preliminary data.</text>
</comment>
<comment type="caution">
    <text evidence="6">Lacks conserved residue(s) required for the propagation of feature annotation.</text>
</comment>
<dbReference type="EMBL" id="LJCR01000041">
    <property type="protein sequence ID" value="KPV54546.1"/>
    <property type="molecule type" value="Genomic_DNA"/>
</dbReference>
<dbReference type="SUPFAM" id="SSF161111">
    <property type="entry name" value="Cation efflux protein transmembrane domain-like"/>
    <property type="match status" value="1"/>
</dbReference>
<dbReference type="GO" id="GO:0016020">
    <property type="term" value="C:membrane"/>
    <property type="evidence" value="ECO:0007669"/>
    <property type="project" value="UniProtKB-SubCell"/>
</dbReference>
<feature type="transmembrane region" description="Helical" evidence="6">
    <location>
        <begin position="7"/>
        <end position="27"/>
    </location>
</feature>
<dbReference type="CDD" id="cd03404">
    <property type="entry name" value="SPFH_HflK"/>
    <property type="match status" value="1"/>
</dbReference>
<dbReference type="Pfam" id="PF01145">
    <property type="entry name" value="Band_7"/>
    <property type="match status" value="1"/>
</dbReference>
<dbReference type="AlphaFoldDB" id="A0A0P9DG76"/>
<evidence type="ECO:0000256" key="5">
    <source>
        <dbReference type="ARBA" id="ARBA00023136"/>
    </source>
</evidence>
<evidence type="ECO:0000256" key="6">
    <source>
        <dbReference type="RuleBase" id="RU364113"/>
    </source>
</evidence>
<feature type="domain" description="Band 7" evidence="7">
    <location>
        <begin position="242"/>
        <end position="405"/>
    </location>
</feature>
<evidence type="ECO:0000313" key="8">
    <source>
        <dbReference type="EMBL" id="KPV54546.1"/>
    </source>
</evidence>
<dbReference type="SMART" id="SM00244">
    <property type="entry name" value="PHB"/>
    <property type="match status" value="1"/>
</dbReference>
<comment type="subcellular location">
    <subcellularLocation>
        <location evidence="1">Membrane</location>
        <topology evidence="1">Multi-pass membrane protein</topology>
    </subcellularLocation>
</comment>
<dbReference type="GO" id="GO:0008324">
    <property type="term" value="F:monoatomic cation transmembrane transporter activity"/>
    <property type="evidence" value="ECO:0007669"/>
    <property type="project" value="InterPro"/>
</dbReference>
<evidence type="ECO:0000256" key="3">
    <source>
        <dbReference type="ARBA" id="ARBA00022692"/>
    </source>
</evidence>
<dbReference type="Gene3D" id="3.30.479.30">
    <property type="entry name" value="Band 7 domain"/>
    <property type="match status" value="1"/>
</dbReference>
<dbReference type="Proteomes" id="UP000050509">
    <property type="component" value="Unassembled WGS sequence"/>
</dbReference>
<dbReference type="Gene3D" id="1.20.1510.10">
    <property type="entry name" value="Cation efflux protein transmembrane domain"/>
    <property type="match status" value="1"/>
</dbReference>